<evidence type="ECO:0000313" key="1">
    <source>
        <dbReference type="EMBL" id="SBQ89294.1"/>
    </source>
</evidence>
<proteinExistence type="predicted"/>
<dbReference type="EMBL" id="HAED01003355">
    <property type="protein sequence ID" value="SBQ89294.1"/>
    <property type="molecule type" value="Transcribed_RNA"/>
</dbReference>
<name>A0A1A8HXT5_NOTKU</name>
<feature type="non-terminal residue" evidence="1">
    <location>
        <position position="1"/>
    </location>
</feature>
<reference evidence="1" key="1">
    <citation type="submission" date="2016-05" db="EMBL/GenBank/DDBJ databases">
        <authorList>
            <person name="Lavstsen T."/>
            <person name="Jespersen J.S."/>
        </authorList>
    </citation>
    <scope>NUCLEOTIDE SEQUENCE</scope>
    <source>
        <tissue evidence="1">Brain</tissue>
    </source>
</reference>
<feature type="non-terminal residue" evidence="1">
    <location>
        <position position="62"/>
    </location>
</feature>
<gene>
    <name evidence="1" type="primary">FAM167AB</name>
</gene>
<organism evidence="1">
    <name type="scientific">Nothobranchius kuhntae</name>
    <name type="common">Beira killifish</name>
    <dbReference type="NCBI Taxonomy" id="321403"/>
    <lineage>
        <taxon>Eukaryota</taxon>
        <taxon>Metazoa</taxon>
        <taxon>Chordata</taxon>
        <taxon>Craniata</taxon>
        <taxon>Vertebrata</taxon>
        <taxon>Euteleostomi</taxon>
        <taxon>Actinopterygii</taxon>
        <taxon>Neopterygii</taxon>
        <taxon>Teleostei</taxon>
        <taxon>Neoteleostei</taxon>
        <taxon>Acanthomorphata</taxon>
        <taxon>Ovalentaria</taxon>
        <taxon>Atherinomorphae</taxon>
        <taxon>Cyprinodontiformes</taxon>
        <taxon>Nothobranchiidae</taxon>
        <taxon>Nothobranchius</taxon>
    </lineage>
</organism>
<sequence>QPEESCMLDSVMGGESDNRMTQGFCKCNHLTLLNYSAHSAVVREPAASTQRAADELSQCGST</sequence>
<accession>A0A1A8HXT5</accession>
<protein>
    <submittedName>
        <fullName evidence="1">Family with sequence similarity 167, member Ab</fullName>
    </submittedName>
</protein>
<reference evidence="1" key="2">
    <citation type="submission" date="2016-06" db="EMBL/GenBank/DDBJ databases">
        <title>The genome of a short-lived fish provides insights into sex chromosome evolution and the genetic control of aging.</title>
        <authorList>
            <person name="Reichwald K."/>
            <person name="Felder M."/>
            <person name="Petzold A."/>
            <person name="Koch P."/>
            <person name="Groth M."/>
            <person name="Platzer M."/>
        </authorList>
    </citation>
    <scope>NUCLEOTIDE SEQUENCE</scope>
    <source>
        <tissue evidence="1">Brain</tissue>
    </source>
</reference>
<dbReference type="AlphaFoldDB" id="A0A1A8HXT5"/>